<dbReference type="RefSeq" id="WP_182459663.1">
    <property type="nucleotide sequence ID" value="NZ_CP059732.1"/>
</dbReference>
<dbReference type="AlphaFoldDB" id="A0A7G5GU12"/>
<gene>
    <name evidence="1" type="ORF">H3H32_31295</name>
</gene>
<sequence length="91" mass="10190">METNLIASDFIPSETDFRSAIIPGKFVRLEYLTDLSEFIKADVMIKQLLHENGAEWLELATGETLPLDRVVSISGNLSPKYPSYGNYSCDC</sequence>
<accession>A0A7G5GU12</accession>
<dbReference type="EMBL" id="CP059732">
    <property type="protein sequence ID" value="QMW02354.1"/>
    <property type="molecule type" value="Genomic_DNA"/>
</dbReference>
<reference evidence="1 2" key="1">
    <citation type="submission" date="2020-07" db="EMBL/GenBank/DDBJ databases">
        <title>Spirosoma foliorum sp. nov., isolated from the leaves on the Nejang mountain Korea, Republic of.</title>
        <authorList>
            <person name="Ho H."/>
            <person name="Lee Y.-J."/>
            <person name="Nurcahyanto D.-A."/>
            <person name="Kim S.-G."/>
        </authorList>
    </citation>
    <scope>NUCLEOTIDE SEQUENCE [LARGE SCALE GENOMIC DNA]</scope>
    <source>
        <strain evidence="1 2">PL0136</strain>
    </source>
</reference>
<proteinExistence type="predicted"/>
<name>A0A7G5GU12_9BACT</name>
<dbReference type="KEGG" id="sfol:H3H32_31295"/>
<keyword evidence="2" id="KW-1185">Reference proteome</keyword>
<organism evidence="1 2">
    <name type="scientific">Spirosoma foliorum</name>
    <dbReference type="NCBI Taxonomy" id="2710596"/>
    <lineage>
        <taxon>Bacteria</taxon>
        <taxon>Pseudomonadati</taxon>
        <taxon>Bacteroidota</taxon>
        <taxon>Cytophagia</taxon>
        <taxon>Cytophagales</taxon>
        <taxon>Cytophagaceae</taxon>
        <taxon>Spirosoma</taxon>
    </lineage>
</organism>
<protein>
    <submittedName>
        <fullName evidence="1">Uncharacterized protein</fullName>
    </submittedName>
</protein>
<evidence type="ECO:0000313" key="1">
    <source>
        <dbReference type="EMBL" id="QMW02354.1"/>
    </source>
</evidence>
<dbReference type="Proteomes" id="UP000515369">
    <property type="component" value="Chromosome"/>
</dbReference>
<evidence type="ECO:0000313" key="2">
    <source>
        <dbReference type="Proteomes" id="UP000515369"/>
    </source>
</evidence>